<feature type="region of interest" description="Disordered" evidence="8">
    <location>
        <begin position="613"/>
        <end position="643"/>
    </location>
</feature>
<dbReference type="SUPFAM" id="SSF51206">
    <property type="entry name" value="cAMP-binding domain-like"/>
    <property type="match status" value="1"/>
</dbReference>
<feature type="transmembrane region" description="Helical" evidence="9">
    <location>
        <begin position="1024"/>
        <end position="1051"/>
    </location>
</feature>
<dbReference type="EMBL" id="RRYP01000501">
    <property type="protein sequence ID" value="TNV87319.1"/>
    <property type="molecule type" value="Genomic_DNA"/>
</dbReference>
<feature type="compositionally biased region" description="Polar residues" evidence="8">
    <location>
        <begin position="1389"/>
        <end position="1403"/>
    </location>
</feature>
<keyword evidence="4 9" id="KW-1133">Transmembrane helix</keyword>
<keyword evidence="3 9" id="KW-0812">Transmembrane</keyword>
<dbReference type="SUPFAM" id="SSF81324">
    <property type="entry name" value="Voltage-gated potassium channels"/>
    <property type="match status" value="1"/>
</dbReference>
<feature type="transmembrane region" description="Helical" evidence="9">
    <location>
        <begin position="949"/>
        <end position="973"/>
    </location>
</feature>
<dbReference type="Gene3D" id="2.60.120.10">
    <property type="entry name" value="Jelly Rolls"/>
    <property type="match status" value="1"/>
</dbReference>
<accession>A0A8J8T9J4</accession>
<dbReference type="GO" id="GO:0005249">
    <property type="term" value="F:voltage-gated potassium channel activity"/>
    <property type="evidence" value="ECO:0007669"/>
    <property type="project" value="InterPro"/>
</dbReference>
<dbReference type="FunFam" id="1.10.287.70:FF:000123">
    <property type="entry name" value="Potassium channel KAT3"/>
    <property type="match status" value="1"/>
</dbReference>
<dbReference type="Gene3D" id="1.10.287.70">
    <property type="match status" value="1"/>
</dbReference>
<feature type="domain" description="Cyclic nucleotide-binding" evidence="10">
    <location>
        <begin position="1126"/>
        <end position="1213"/>
    </location>
</feature>
<dbReference type="SMART" id="SM00100">
    <property type="entry name" value="cNMP"/>
    <property type="match status" value="1"/>
</dbReference>
<evidence type="ECO:0000256" key="8">
    <source>
        <dbReference type="SAM" id="MobiDB-lite"/>
    </source>
</evidence>
<dbReference type="InterPro" id="IPR018490">
    <property type="entry name" value="cNMP-bd_dom_sf"/>
</dbReference>
<dbReference type="PANTHER" id="PTHR47823:SF9">
    <property type="entry name" value="CHROMOSOME UNDETERMINED SCAFFOLD_10, WHOLE GENOME SHOTGUN SEQUENCE"/>
    <property type="match status" value="1"/>
</dbReference>
<dbReference type="CDD" id="cd00038">
    <property type="entry name" value="CAP_ED"/>
    <property type="match status" value="1"/>
</dbReference>
<evidence type="ECO:0000256" key="3">
    <source>
        <dbReference type="ARBA" id="ARBA00022692"/>
    </source>
</evidence>
<evidence type="ECO:0000256" key="5">
    <source>
        <dbReference type="ARBA" id="ARBA00023065"/>
    </source>
</evidence>
<evidence type="ECO:0000256" key="4">
    <source>
        <dbReference type="ARBA" id="ARBA00022989"/>
    </source>
</evidence>
<dbReference type="OrthoDB" id="447251at2759"/>
<keyword evidence="12" id="KW-1185">Reference proteome</keyword>
<evidence type="ECO:0000256" key="9">
    <source>
        <dbReference type="SAM" id="Phobius"/>
    </source>
</evidence>
<evidence type="ECO:0000256" key="2">
    <source>
        <dbReference type="ARBA" id="ARBA00022448"/>
    </source>
</evidence>
<dbReference type="PANTHER" id="PTHR47823">
    <property type="entry name" value="ION_TRANS DOMAIN-CONTAINING PROTEIN"/>
    <property type="match status" value="1"/>
</dbReference>
<feature type="region of interest" description="Disordered" evidence="8">
    <location>
        <begin position="43"/>
        <end position="127"/>
    </location>
</feature>
<keyword evidence="6 9" id="KW-0472">Membrane</keyword>
<evidence type="ECO:0000256" key="1">
    <source>
        <dbReference type="ARBA" id="ARBA00004141"/>
    </source>
</evidence>
<feature type="region of interest" description="Disordered" evidence="8">
    <location>
        <begin position="1389"/>
        <end position="1414"/>
    </location>
</feature>
<organism evidence="11 12">
    <name type="scientific">Halteria grandinella</name>
    <dbReference type="NCBI Taxonomy" id="5974"/>
    <lineage>
        <taxon>Eukaryota</taxon>
        <taxon>Sar</taxon>
        <taxon>Alveolata</taxon>
        <taxon>Ciliophora</taxon>
        <taxon>Intramacronucleata</taxon>
        <taxon>Spirotrichea</taxon>
        <taxon>Stichotrichia</taxon>
        <taxon>Sporadotrichida</taxon>
        <taxon>Halteriidae</taxon>
        <taxon>Halteria</taxon>
    </lineage>
</organism>
<keyword evidence="7" id="KW-0407">Ion channel</keyword>
<dbReference type="InterPro" id="IPR005821">
    <property type="entry name" value="Ion_trans_dom"/>
</dbReference>
<comment type="caution">
    <text evidence="11">The sequence shown here is derived from an EMBL/GenBank/DDBJ whole genome shotgun (WGS) entry which is preliminary data.</text>
</comment>
<dbReference type="PRINTS" id="PR01463">
    <property type="entry name" value="EAGCHANLFMLY"/>
</dbReference>
<evidence type="ECO:0000256" key="6">
    <source>
        <dbReference type="ARBA" id="ARBA00023136"/>
    </source>
</evidence>
<dbReference type="Pfam" id="PF00520">
    <property type="entry name" value="Ion_trans"/>
    <property type="match status" value="1"/>
</dbReference>
<gene>
    <name evidence="11" type="ORF">FGO68_gene17715</name>
</gene>
<dbReference type="InterPro" id="IPR000595">
    <property type="entry name" value="cNMP-bd_dom"/>
</dbReference>
<name>A0A8J8T9J4_HALGN</name>
<dbReference type="PROSITE" id="PS50042">
    <property type="entry name" value="CNMP_BINDING_3"/>
    <property type="match status" value="1"/>
</dbReference>
<comment type="subcellular location">
    <subcellularLocation>
        <location evidence="1">Membrane</location>
        <topology evidence="1">Multi-pass membrane protein</topology>
    </subcellularLocation>
</comment>
<dbReference type="InterPro" id="IPR003938">
    <property type="entry name" value="K_chnl_volt-dep_EAG/ELK/ERG"/>
</dbReference>
<sequence>MNTAVHNGNNQANQQHELSSNNLLIPKMSSGLLVRSPIVETRKGSEQEYVGPAIEGNDSERHQAQAKGSVKYEDIRADELMNTSEEEEESQSFNSEMYESSKENQAKWSKGQGYSNRGGQRQRDHQIQQHNEMISPLQNQFFPTIVIENFNSFPQQVQSNARLSAHFYRPSNTTQTQATNALIHGHSQQPQFELGSKTMQPSPVAFMKQMVQQENGLQPCDIIKKGENQKKKFSKQIVISGLQDDELLIDANRENTIKAGIEPSLNESQRLLIPTNTIIHQNKLSGIDSELTNAGYNQRSKTHIRKVASSQSKQSNYQALSFGMPQVKRMGEIIQSDSSSLSMSEDFEDAAKQIQLQQLVSQQDGYNSQTPSGISPNQHTHKQRTAGVSYLAQASNYWNGRIPNANYTTNLGHQDIIKQIPPKFRDSRRLSQKHSVFKQPNAHNSVIAPVSLKALTSGYSHKNSSNLDQKAMEIRTSQNSSRLRDLQVINPIAIQQIDGQISNRMLKFKKQKTVSKDKDIMNRMPNIFHNELGDPNQFQPKSSMGLPHCSASMTGDNILIKEQLGTAQVIHDKNSPHRLEGTNQSPDSRKLQRIITVENPRLQRQITAIVTPKANESANPLKRQLSNSKKKAHPQERVSQDNSTFSKMLSKIGLGPKNAQIGTTKGGYEQNDYLIKGLEQSNSKLRGNEESEVKENLDTTRARFIKKELEGGTDGIYVQNQLEKEDFSNIDIIEARPSAESDTITQNDRQLCNEDQIQQTTVTDTIFLSSKLFVSQMTEMEGQIRRIHRKACVIYPEDSFKFWWETFMTLILLVTCVFTPYSLTLRTIDTVIFKYIEYVLDGIFFVDMCFNFNIAFYDEDFVLIDQRRIIALEYLQSWFAVDLITVIPFDLFFDNLGISNLSRIARVGQLYKIIRFTRMIRMLKVFKDRTKMARNMTEILRMGIGFERFLYMMFVYLLAQHIIACIWIYVALYNEDSKKNWIYEFGMNDSSNIELYVSAFYFTVTTIVTVGYGDITAVSVGEKIVCIFLMLIGVIAFSFGTGALSSIIASYDTSQAKLKEKMSTLNDINKEYHINSQLFRKLIQSINYDHSKKSRDFSQFMDELPYKLRVELAMEIHKKIYETINFLKFKEKSFIAWIGKLLRPVNVQEQEYIIKEGEEVTEVYFLVQGMAGFVLPRYDNTVYIKIDEGDHFGHQEMNVNQASLNYGKMRSASKRPLKSSENLRMFTIQALIDCELLILSIDDVEKLRIEFPDIFIELFDNSDVLLERQLELKHDAIKLCKKSNKESGKVEGLLGSSILQIQPGSEIIEENKIQLSHQDQGTPYNDLNGTIRINILSPTDGPNNISLSQSQLLQMPQATQQHQTSPSPPKVDSLINRLHLFGKNIIQDNLNNNSGATNATGLNETLKPPSSGEQQRVQGEAFQEKANQTKSFIKQMGKTARVAKRGQTAEQQVRHQIKSLERESTPIVMGATHYLIQRLQLLNFIKLFKKVLIFEDSKESKKMMIFHLFMKRMKSAHRRRSLRGSLQGEKPPLLPWL</sequence>
<keyword evidence="2" id="KW-0813">Transport</keyword>
<protein>
    <recommendedName>
        <fullName evidence="10">Cyclic nucleotide-binding domain-containing protein</fullName>
    </recommendedName>
</protein>
<dbReference type="GO" id="GO:0016020">
    <property type="term" value="C:membrane"/>
    <property type="evidence" value="ECO:0007669"/>
    <property type="project" value="UniProtKB-SubCell"/>
</dbReference>
<keyword evidence="5" id="KW-0406">Ion transport</keyword>
<proteinExistence type="predicted"/>
<dbReference type="Proteomes" id="UP000785679">
    <property type="component" value="Unassembled WGS sequence"/>
</dbReference>
<feature type="transmembrane region" description="Helical" evidence="9">
    <location>
        <begin position="802"/>
        <end position="823"/>
    </location>
</feature>
<evidence type="ECO:0000313" key="11">
    <source>
        <dbReference type="EMBL" id="TNV87319.1"/>
    </source>
</evidence>
<reference evidence="11" key="1">
    <citation type="submission" date="2019-06" db="EMBL/GenBank/DDBJ databases">
        <authorList>
            <person name="Zheng W."/>
        </authorList>
    </citation>
    <scope>NUCLEOTIDE SEQUENCE</scope>
    <source>
        <strain evidence="11">QDHG01</strain>
    </source>
</reference>
<feature type="transmembrane region" description="Helical" evidence="9">
    <location>
        <begin position="993"/>
        <end position="1012"/>
    </location>
</feature>
<evidence type="ECO:0000256" key="7">
    <source>
        <dbReference type="ARBA" id="ARBA00023303"/>
    </source>
</evidence>
<dbReference type="InterPro" id="IPR014710">
    <property type="entry name" value="RmlC-like_jellyroll"/>
</dbReference>
<evidence type="ECO:0000259" key="10">
    <source>
        <dbReference type="PROSITE" id="PS50042"/>
    </source>
</evidence>
<evidence type="ECO:0000313" key="12">
    <source>
        <dbReference type="Proteomes" id="UP000785679"/>
    </source>
</evidence>
<feature type="compositionally biased region" description="Basic and acidic residues" evidence="8">
    <location>
        <begin position="70"/>
        <end position="79"/>
    </location>
</feature>